<feature type="region of interest" description="Disordered" evidence="1">
    <location>
        <begin position="45"/>
        <end position="77"/>
    </location>
</feature>
<sequence length="208" mass="22873">MPKYNKKRKSTDSTGQVVKSKSTGNASNGKKGLKARLGSGILCNRQVISTPTPTYPSSPTLLPPPDTSSPGPSGVNNVSYELSSFGEDMDEDGDTFSVNIQHGSVADNSMFDNHQQTWAAQLPCFDGSQHQRKHQAWPKWRAEILPTIYKIFLETESKLYHRIPLQTPPGPQPNEEVICTVPGCGNRKVTTHIECVERTGMFMLALPC</sequence>
<feature type="region of interest" description="Disordered" evidence="1">
    <location>
        <begin position="1"/>
        <end position="33"/>
    </location>
</feature>
<dbReference type="EMBL" id="KN837330">
    <property type="protein sequence ID" value="KIJ27591.1"/>
    <property type="molecule type" value="Genomic_DNA"/>
</dbReference>
<dbReference type="Proteomes" id="UP000054279">
    <property type="component" value="Unassembled WGS sequence"/>
</dbReference>
<evidence type="ECO:0000256" key="1">
    <source>
        <dbReference type="SAM" id="MobiDB-lite"/>
    </source>
</evidence>
<gene>
    <name evidence="2" type="ORF">M422DRAFT_54964</name>
</gene>
<feature type="compositionally biased region" description="Polar residues" evidence="1">
    <location>
        <begin position="12"/>
        <end position="28"/>
    </location>
</feature>
<evidence type="ECO:0000313" key="2">
    <source>
        <dbReference type="EMBL" id="KIJ27591.1"/>
    </source>
</evidence>
<accession>A0A0C9UQ93</accession>
<feature type="compositionally biased region" description="Pro residues" evidence="1">
    <location>
        <begin position="53"/>
        <end position="67"/>
    </location>
</feature>
<keyword evidence="3" id="KW-1185">Reference proteome</keyword>
<protein>
    <submittedName>
        <fullName evidence="2">Uncharacterized protein</fullName>
    </submittedName>
</protein>
<proteinExistence type="predicted"/>
<dbReference type="HOGENOM" id="CLU_1321646_0_0_1"/>
<dbReference type="AlphaFoldDB" id="A0A0C9UQ93"/>
<evidence type="ECO:0000313" key="3">
    <source>
        <dbReference type="Proteomes" id="UP000054279"/>
    </source>
</evidence>
<reference evidence="2 3" key="1">
    <citation type="submission" date="2014-06" db="EMBL/GenBank/DDBJ databases">
        <title>Evolutionary Origins and Diversification of the Mycorrhizal Mutualists.</title>
        <authorList>
            <consortium name="DOE Joint Genome Institute"/>
            <consortium name="Mycorrhizal Genomics Consortium"/>
            <person name="Kohler A."/>
            <person name="Kuo A."/>
            <person name="Nagy L.G."/>
            <person name="Floudas D."/>
            <person name="Copeland A."/>
            <person name="Barry K.W."/>
            <person name="Cichocki N."/>
            <person name="Veneault-Fourrey C."/>
            <person name="LaButti K."/>
            <person name="Lindquist E.A."/>
            <person name="Lipzen A."/>
            <person name="Lundell T."/>
            <person name="Morin E."/>
            <person name="Murat C."/>
            <person name="Riley R."/>
            <person name="Ohm R."/>
            <person name="Sun H."/>
            <person name="Tunlid A."/>
            <person name="Henrissat B."/>
            <person name="Grigoriev I.V."/>
            <person name="Hibbett D.S."/>
            <person name="Martin F."/>
        </authorList>
    </citation>
    <scope>NUCLEOTIDE SEQUENCE [LARGE SCALE GENOMIC DNA]</scope>
    <source>
        <strain evidence="2 3">SS14</strain>
    </source>
</reference>
<organism evidence="2 3">
    <name type="scientific">Sphaerobolus stellatus (strain SS14)</name>
    <dbReference type="NCBI Taxonomy" id="990650"/>
    <lineage>
        <taxon>Eukaryota</taxon>
        <taxon>Fungi</taxon>
        <taxon>Dikarya</taxon>
        <taxon>Basidiomycota</taxon>
        <taxon>Agaricomycotina</taxon>
        <taxon>Agaricomycetes</taxon>
        <taxon>Phallomycetidae</taxon>
        <taxon>Geastrales</taxon>
        <taxon>Sphaerobolaceae</taxon>
        <taxon>Sphaerobolus</taxon>
    </lineage>
</organism>
<name>A0A0C9UQ93_SPHS4</name>